<keyword evidence="4 5" id="KW-0472">Membrane</keyword>
<feature type="transmembrane region" description="Helical" evidence="5">
    <location>
        <begin position="232"/>
        <end position="253"/>
    </location>
</feature>
<evidence type="ECO:0000313" key="8">
    <source>
        <dbReference type="Proteomes" id="UP000177396"/>
    </source>
</evidence>
<feature type="transmembrane region" description="Helical" evidence="5">
    <location>
        <begin position="127"/>
        <end position="144"/>
    </location>
</feature>
<evidence type="ECO:0000256" key="1">
    <source>
        <dbReference type="ARBA" id="ARBA00004141"/>
    </source>
</evidence>
<comment type="caution">
    <text evidence="7">The sequence shown here is derived from an EMBL/GenBank/DDBJ whole genome shotgun (WGS) entry which is preliminary data.</text>
</comment>
<name>A0A1F5YIK3_9BACT</name>
<dbReference type="PANTHER" id="PTHR10846:SF8">
    <property type="entry name" value="INNER MEMBRANE PROTEIN YRBG"/>
    <property type="match status" value="1"/>
</dbReference>
<feature type="domain" description="Sodium/calcium exchanger membrane region" evidence="6">
    <location>
        <begin position="6"/>
        <end position="140"/>
    </location>
</feature>
<gene>
    <name evidence="7" type="ORF">A2153_00140</name>
</gene>
<evidence type="ECO:0000259" key="6">
    <source>
        <dbReference type="Pfam" id="PF01699"/>
    </source>
</evidence>
<dbReference type="Proteomes" id="UP000177396">
    <property type="component" value="Unassembled WGS sequence"/>
</dbReference>
<dbReference type="GO" id="GO:0005886">
    <property type="term" value="C:plasma membrane"/>
    <property type="evidence" value="ECO:0007669"/>
    <property type="project" value="TreeGrafter"/>
</dbReference>
<comment type="subcellular location">
    <subcellularLocation>
        <location evidence="1">Membrane</location>
        <topology evidence="1">Multi-pass membrane protein</topology>
    </subcellularLocation>
</comment>
<evidence type="ECO:0000256" key="3">
    <source>
        <dbReference type="ARBA" id="ARBA00022989"/>
    </source>
</evidence>
<dbReference type="Gene3D" id="1.20.1420.30">
    <property type="entry name" value="NCX, central ion-binding region"/>
    <property type="match status" value="1"/>
</dbReference>
<accession>A0A1F5YIK3</accession>
<dbReference type="GO" id="GO:0005262">
    <property type="term" value="F:calcium channel activity"/>
    <property type="evidence" value="ECO:0007669"/>
    <property type="project" value="TreeGrafter"/>
</dbReference>
<evidence type="ECO:0000256" key="5">
    <source>
        <dbReference type="SAM" id="Phobius"/>
    </source>
</evidence>
<dbReference type="GO" id="GO:0008273">
    <property type="term" value="F:calcium, potassium:sodium antiporter activity"/>
    <property type="evidence" value="ECO:0007669"/>
    <property type="project" value="TreeGrafter"/>
</dbReference>
<keyword evidence="2 5" id="KW-0812">Transmembrane</keyword>
<feature type="transmembrane region" description="Helical" evidence="5">
    <location>
        <begin position="192"/>
        <end position="211"/>
    </location>
</feature>
<proteinExistence type="predicted"/>
<dbReference type="GO" id="GO:0006874">
    <property type="term" value="P:intracellular calcium ion homeostasis"/>
    <property type="evidence" value="ECO:0007669"/>
    <property type="project" value="TreeGrafter"/>
</dbReference>
<keyword evidence="3 5" id="KW-1133">Transmembrane helix</keyword>
<dbReference type="EMBL" id="MFJB01000038">
    <property type="protein sequence ID" value="OGG00039.1"/>
    <property type="molecule type" value="Genomic_DNA"/>
</dbReference>
<feature type="transmembrane region" description="Helical" evidence="5">
    <location>
        <begin position="103"/>
        <end position="121"/>
    </location>
</feature>
<dbReference type="InterPro" id="IPR004837">
    <property type="entry name" value="NaCa_Exmemb"/>
</dbReference>
<organism evidence="7 8">
    <name type="scientific">Candidatus Gottesmanbacteria bacterium RBG_16_38_7b</name>
    <dbReference type="NCBI Taxonomy" id="1798372"/>
    <lineage>
        <taxon>Bacteria</taxon>
        <taxon>Candidatus Gottesmaniibacteriota</taxon>
    </lineage>
</organism>
<feature type="transmembrane region" description="Helical" evidence="5">
    <location>
        <begin position="265"/>
        <end position="282"/>
    </location>
</feature>
<dbReference type="InterPro" id="IPR004481">
    <property type="entry name" value="K/Na/Ca-exchanger"/>
</dbReference>
<feature type="transmembrane region" description="Helical" evidence="5">
    <location>
        <begin position="6"/>
        <end position="26"/>
    </location>
</feature>
<evidence type="ECO:0000256" key="2">
    <source>
        <dbReference type="ARBA" id="ARBA00022692"/>
    </source>
</evidence>
<feature type="transmembrane region" description="Helical" evidence="5">
    <location>
        <begin position="294"/>
        <end position="309"/>
    </location>
</feature>
<feature type="domain" description="Sodium/calcium exchanger membrane region" evidence="6">
    <location>
        <begin position="172"/>
        <end position="307"/>
    </location>
</feature>
<feature type="transmembrane region" description="Helical" evidence="5">
    <location>
        <begin position="68"/>
        <end position="91"/>
    </location>
</feature>
<feature type="transmembrane region" description="Helical" evidence="5">
    <location>
        <begin position="165"/>
        <end position="186"/>
    </location>
</feature>
<sequence>MLSDLSFFFFSLIVLWLGAGLIVYSLDRISKRLEISTFAASFFILGFLTSLPELSVGINSILEKRPEIYVGNLIGGSVIIFLMIIPMLAILGKGIILSHQLNTPRLIFSLYVIGLPALLIIDKNLTIVESLLLITVFPILFYSMEKRKGLLDHFRDKFISHKKETLRDFFKIVVGAYIVFMSSSILVDKTVIFANNLGISTFILGLLGLSIGTNLPEISIALRSITTGKKEIALGDYIGSAATNSVLLGILTVINGKKVVLENHFLITFIFTVCGLSLFYYFTRSKNDISRKEGFILFIIYILFFIMELA</sequence>
<evidence type="ECO:0000256" key="4">
    <source>
        <dbReference type="ARBA" id="ARBA00023136"/>
    </source>
</evidence>
<reference evidence="7 8" key="1">
    <citation type="journal article" date="2016" name="Nat. Commun.">
        <title>Thousands of microbial genomes shed light on interconnected biogeochemical processes in an aquifer system.</title>
        <authorList>
            <person name="Anantharaman K."/>
            <person name="Brown C.T."/>
            <person name="Hug L.A."/>
            <person name="Sharon I."/>
            <person name="Castelle C.J."/>
            <person name="Probst A.J."/>
            <person name="Thomas B.C."/>
            <person name="Singh A."/>
            <person name="Wilkins M.J."/>
            <person name="Karaoz U."/>
            <person name="Brodie E.L."/>
            <person name="Williams K.H."/>
            <person name="Hubbard S.S."/>
            <person name="Banfield J.F."/>
        </authorList>
    </citation>
    <scope>NUCLEOTIDE SEQUENCE [LARGE SCALE GENOMIC DNA]</scope>
</reference>
<feature type="transmembrane region" description="Helical" evidence="5">
    <location>
        <begin position="38"/>
        <end position="62"/>
    </location>
</feature>
<dbReference type="PANTHER" id="PTHR10846">
    <property type="entry name" value="SODIUM/POTASSIUM/CALCIUM EXCHANGER"/>
    <property type="match status" value="1"/>
</dbReference>
<evidence type="ECO:0000313" key="7">
    <source>
        <dbReference type="EMBL" id="OGG00039.1"/>
    </source>
</evidence>
<protein>
    <recommendedName>
        <fullName evidence="6">Sodium/calcium exchanger membrane region domain-containing protein</fullName>
    </recommendedName>
</protein>
<dbReference type="AlphaFoldDB" id="A0A1F5YIK3"/>
<dbReference type="InterPro" id="IPR044880">
    <property type="entry name" value="NCX_ion-bd_dom_sf"/>
</dbReference>
<dbReference type="Pfam" id="PF01699">
    <property type="entry name" value="Na_Ca_ex"/>
    <property type="match status" value="2"/>
</dbReference>